<dbReference type="PROSITE" id="PS50158">
    <property type="entry name" value="ZF_CCHC"/>
    <property type="match status" value="2"/>
</dbReference>
<dbReference type="Proteomes" id="UP001295423">
    <property type="component" value="Unassembled WGS sequence"/>
</dbReference>
<dbReference type="AlphaFoldDB" id="A0AAD2CCW6"/>
<dbReference type="PANTHER" id="PTHR46242">
    <property type="entry name" value="ZINC FINGER CCHC DOMAIN-CONTAINING PROTEIN 9 ZCCHC9"/>
    <property type="match status" value="1"/>
</dbReference>
<evidence type="ECO:0000313" key="9">
    <source>
        <dbReference type="Proteomes" id="UP001295423"/>
    </source>
</evidence>
<feature type="domain" description="CCHC-type" evidence="7">
    <location>
        <begin position="115"/>
        <end position="131"/>
    </location>
</feature>
<dbReference type="GO" id="GO:0008270">
    <property type="term" value="F:zinc ion binding"/>
    <property type="evidence" value="ECO:0007669"/>
    <property type="project" value="UniProtKB-KW"/>
</dbReference>
<protein>
    <recommendedName>
        <fullName evidence="7">CCHC-type domain-containing protein</fullName>
    </recommendedName>
</protein>
<keyword evidence="4" id="KW-0862">Zinc</keyword>
<dbReference type="PANTHER" id="PTHR46242:SF1">
    <property type="entry name" value="ZINC FINGER CCHC DOMAIN-CONTAINING PROTEIN 9"/>
    <property type="match status" value="1"/>
</dbReference>
<dbReference type="GO" id="GO:0003676">
    <property type="term" value="F:nucleic acid binding"/>
    <property type="evidence" value="ECO:0007669"/>
    <property type="project" value="InterPro"/>
</dbReference>
<evidence type="ECO:0000256" key="4">
    <source>
        <dbReference type="ARBA" id="ARBA00022833"/>
    </source>
</evidence>
<feature type="compositionally biased region" description="Polar residues" evidence="6">
    <location>
        <begin position="1"/>
        <end position="13"/>
    </location>
</feature>
<dbReference type="Pfam" id="PF00098">
    <property type="entry name" value="zf-CCHC"/>
    <property type="match status" value="2"/>
</dbReference>
<sequence>MGESNQRNSNKGSTLKKPKMTKEERRAKYTALARKRRDKQKEQRGVHNQRFGHNKQIVCFQCRKSGHTVATCPLNAGNEAVDKCTKVLCYKCGSTKHSLSECTHRDSSKELPYAKCFICGEMGHLSSHCSKNKKGIYVNGGSCRYCGSTEHLATDCNDKKKKKTVDPVGETDINDLLEKPKDAHASAAPPKKKKQRVVKF</sequence>
<keyword evidence="3 5" id="KW-0863">Zinc-finger</keyword>
<dbReference type="InterPro" id="IPR001878">
    <property type="entry name" value="Znf_CCHC"/>
</dbReference>
<evidence type="ECO:0000256" key="2">
    <source>
        <dbReference type="ARBA" id="ARBA00022737"/>
    </source>
</evidence>
<keyword evidence="9" id="KW-1185">Reference proteome</keyword>
<name>A0AAD2CCW6_9STRA</name>
<evidence type="ECO:0000256" key="1">
    <source>
        <dbReference type="ARBA" id="ARBA00022723"/>
    </source>
</evidence>
<feature type="region of interest" description="Disordered" evidence="6">
    <location>
        <begin position="1"/>
        <end position="47"/>
    </location>
</feature>
<feature type="region of interest" description="Disordered" evidence="6">
    <location>
        <begin position="171"/>
        <end position="200"/>
    </location>
</feature>
<dbReference type="InterPro" id="IPR036875">
    <property type="entry name" value="Znf_CCHC_sf"/>
</dbReference>
<dbReference type="InterPro" id="IPR042246">
    <property type="entry name" value="ZCCHC9"/>
</dbReference>
<evidence type="ECO:0000256" key="3">
    <source>
        <dbReference type="ARBA" id="ARBA00022771"/>
    </source>
</evidence>
<gene>
    <name evidence="8" type="ORF">CYCCA115_LOCUS1340</name>
</gene>
<dbReference type="SUPFAM" id="SSF57756">
    <property type="entry name" value="Retrovirus zinc finger-like domains"/>
    <property type="match status" value="2"/>
</dbReference>
<dbReference type="FunFam" id="4.10.60.10:FF:000091">
    <property type="entry name" value="Zinc finger CCHC-type-containing 9"/>
    <property type="match status" value="1"/>
</dbReference>
<feature type="compositionally biased region" description="Basic residues" evidence="6">
    <location>
        <begin position="190"/>
        <end position="200"/>
    </location>
</feature>
<organism evidence="8 9">
    <name type="scientific">Cylindrotheca closterium</name>
    <dbReference type="NCBI Taxonomy" id="2856"/>
    <lineage>
        <taxon>Eukaryota</taxon>
        <taxon>Sar</taxon>
        <taxon>Stramenopiles</taxon>
        <taxon>Ochrophyta</taxon>
        <taxon>Bacillariophyta</taxon>
        <taxon>Bacillariophyceae</taxon>
        <taxon>Bacillariophycidae</taxon>
        <taxon>Bacillariales</taxon>
        <taxon>Bacillariaceae</taxon>
        <taxon>Cylindrotheca</taxon>
    </lineage>
</organism>
<dbReference type="Gene3D" id="4.10.60.10">
    <property type="entry name" value="Zinc finger, CCHC-type"/>
    <property type="match status" value="2"/>
</dbReference>
<dbReference type="GO" id="GO:0005730">
    <property type="term" value="C:nucleolus"/>
    <property type="evidence" value="ECO:0007669"/>
    <property type="project" value="TreeGrafter"/>
</dbReference>
<accession>A0AAD2CCW6</accession>
<proteinExistence type="predicted"/>
<keyword evidence="2" id="KW-0677">Repeat</keyword>
<evidence type="ECO:0000313" key="8">
    <source>
        <dbReference type="EMBL" id="CAJ1927708.1"/>
    </source>
</evidence>
<evidence type="ECO:0000259" key="7">
    <source>
        <dbReference type="PROSITE" id="PS50158"/>
    </source>
</evidence>
<reference evidence="8" key="1">
    <citation type="submission" date="2023-08" db="EMBL/GenBank/DDBJ databases">
        <authorList>
            <person name="Audoor S."/>
            <person name="Bilcke G."/>
        </authorList>
    </citation>
    <scope>NUCLEOTIDE SEQUENCE</scope>
</reference>
<comment type="caution">
    <text evidence="8">The sequence shown here is derived from an EMBL/GenBank/DDBJ whole genome shotgun (WGS) entry which is preliminary data.</text>
</comment>
<evidence type="ECO:0000256" key="5">
    <source>
        <dbReference type="PROSITE-ProRule" id="PRU00047"/>
    </source>
</evidence>
<dbReference type="EMBL" id="CAKOGP040000025">
    <property type="protein sequence ID" value="CAJ1927708.1"/>
    <property type="molecule type" value="Genomic_DNA"/>
</dbReference>
<evidence type="ECO:0000256" key="6">
    <source>
        <dbReference type="SAM" id="MobiDB-lite"/>
    </source>
</evidence>
<feature type="domain" description="CCHC-type" evidence="7">
    <location>
        <begin position="59"/>
        <end position="73"/>
    </location>
</feature>
<keyword evidence="1" id="KW-0479">Metal-binding</keyword>
<dbReference type="SMART" id="SM00343">
    <property type="entry name" value="ZnF_C2HC"/>
    <property type="match status" value="4"/>
</dbReference>